<dbReference type="AlphaFoldDB" id="A0A511NM93"/>
<dbReference type="Proteomes" id="UP000321245">
    <property type="component" value="Unassembled WGS sequence"/>
</dbReference>
<sequence length="385" mass="45458">MPTKNNQVDKIKERLKKSEDKIKLLNEKLKVRIERPILQISKNEIVLKKCHHNPNFTSKTILTDSTWNYVEIYLKQFKTRESEEALFYWEQAKNFYEASKSLSIVSSPLTIYYCFLNATKALLRFKGQNFNLKHGVTGKRKDGQYVLQNETLTIKAKGVLSGLCAYLGEPIKNNEPAHSLKDIFYNLSFIHRAFQLTFPSPSYPELFVPIINPRYVFDKYRKVGWFEAQLECEHSNNRTNNNLIGFGLDKNYENKTNYVIRRNKTFKWDCFRNKPTDDSLIALNKYHFKIRKQLRTIYGPNNLWYIKRTNLSTHIIDRSNLVLIFATMHRLSEMARYEPQSLLKHLEKNHSWLLTEFINKSPLQFIDEISSEITGNDFRATGFRE</sequence>
<dbReference type="EMBL" id="BJXC01000034">
    <property type="protein sequence ID" value="GEM53568.1"/>
    <property type="molecule type" value="Genomic_DNA"/>
</dbReference>
<dbReference type="OrthoDB" id="7041536at2"/>
<accession>A0A511NM93</accession>
<protein>
    <recommendedName>
        <fullName evidence="4">YaaC-like Protein</fullName>
    </recommendedName>
</protein>
<dbReference type="GeneID" id="84650827"/>
<evidence type="ECO:0000256" key="1">
    <source>
        <dbReference type="SAM" id="Coils"/>
    </source>
</evidence>
<feature type="coiled-coil region" evidence="1">
    <location>
        <begin position="1"/>
        <end position="35"/>
    </location>
</feature>
<comment type="caution">
    <text evidence="2">The sequence shown here is derived from an EMBL/GenBank/DDBJ whole genome shotgun (WGS) entry which is preliminary data.</text>
</comment>
<name>A0A511NM93_9FLAO</name>
<evidence type="ECO:0000313" key="2">
    <source>
        <dbReference type="EMBL" id="GEM53568.1"/>
    </source>
</evidence>
<evidence type="ECO:0008006" key="4">
    <source>
        <dbReference type="Google" id="ProtNLM"/>
    </source>
</evidence>
<evidence type="ECO:0000313" key="3">
    <source>
        <dbReference type="Proteomes" id="UP000321245"/>
    </source>
</evidence>
<dbReference type="Pfam" id="PF14175">
    <property type="entry name" value="YaaC"/>
    <property type="match status" value="1"/>
</dbReference>
<dbReference type="RefSeq" id="WP_019976216.1">
    <property type="nucleotide sequence ID" value="NZ_BJXC01000034.1"/>
</dbReference>
<gene>
    <name evidence="2" type="ORF">EB1_33580</name>
</gene>
<keyword evidence="3" id="KW-1185">Reference proteome</keyword>
<keyword evidence="1" id="KW-0175">Coiled coil</keyword>
<proteinExistence type="predicted"/>
<reference evidence="2 3" key="1">
    <citation type="submission" date="2019-07" db="EMBL/GenBank/DDBJ databases">
        <title>Whole genome shotgun sequence of Empedobacter brevis NBRC 14943.</title>
        <authorList>
            <person name="Hosoyama A."/>
            <person name="Uohara A."/>
            <person name="Ohji S."/>
            <person name="Ichikawa N."/>
        </authorList>
    </citation>
    <scope>NUCLEOTIDE SEQUENCE [LARGE SCALE GENOMIC DNA]</scope>
    <source>
        <strain evidence="2 3">NBRC 14943</strain>
    </source>
</reference>
<dbReference type="InterPro" id="IPR026988">
    <property type="entry name" value="YaaC-like"/>
</dbReference>
<organism evidence="2 3">
    <name type="scientific">Empedobacter brevis NBRC 14943 = ATCC 43319</name>
    <dbReference type="NCBI Taxonomy" id="1218108"/>
    <lineage>
        <taxon>Bacteria</taxon>
        <taxon>Pseudomonadati</taxon>
        <taxon>Bacteroidota</taxon>
        <taxon>Flavobacteriia</taxon>
        <taxon>Flavobacteriales</taxon>
        <taxon>Weeksellaceae</taxon>
        <taxon>Empedobacter</taxon>
    </lineage>
</organism>